<dbReference type="RefSeq" id="WP_203385000.1">
    <property type="nucleotide sequence ID" value="NZ_AQPF01000049.1"/>
</dbReference>
<dbReference type="EMBL" id="AQPF01000049">
    <property type="protein sequence ID" value="KAF0803518.1"/>
    <property type="molecule type" value="Genomic_DNA"/>
</dbReference>
<feature type="domain" description="YspA cpYpsA-related SLOG" evidence="1">
    <location>
        <begin position="5"/>
        <end position="69"/>
    </location>
</feature>
<evidence type="ECO:0000313" key="2">
    <source>
        <dbReference type="EMBL" id="KAF0803518.1"/>
    </source>
</evidence>
<accession>A0ABQ6Y3N5</accession>
<evidence type="ECO:0000259" key="1">
    <source>
        <dbReference type="Pfam" id="PF10686"/>
    </source>
</evidence>
<keyword evidence="3" id="KW-1185">Reference proteome</keyword>
<proteinExistence type="predicted"/>
<protein>
    <recommendedName>
        <fullName evidence="1">YspA cpYpsA-related SLOG domain-containing protein</fullName>
    </recommendedName>
</protein>
<dbReference type="InterPro" id="IPR019627">
    <property type="entry name" value="YAcAr"/>
</dbReference>
<name>A0ABQ6Y3N5_9GAMM</name>
<organism evidence="2 3">
    <name type="scientific">Alcanivorax xiamenensis</name>
    <dbReference type="NCBI Taxonomy" id="1177156"/>
    <lineage>
        <taxon>Bacteria</taxon>
        <taxon>Pseudomonadati</taxon>
        <taxon>Pseudomonadota</taxon>
        <taxon>Gammaproteobacteria</taxon>
        <taxon>Oceanospirillales</taxon>
        <taxon>Alcanivoracaceae</taxon>
        <taxon>Alcanivorax</taxon>
    </lineage>
</organism>
<gene>
    <name evidence="2" type="ORF">A6D6_03690</name>
</gene>
<dbReference type="Proteomes" id="UP000771797">
    <property type="component" value="Unassembled WGS sequence"/>
</dbReference>
<evidence type="ECO:0000313" key="3">
    <source>
        <dbReference type="Proteomes" id="UP000771797"/>
    </source>
</evidence>
<comment type="caution">
    <text evidence="2">The sequence shown here is derived from an EMBL/GenBank/DDBJ whole genome shotgun (WGS) entry which is preliminary data.</text>
</comment>
<reference evidence="2 3" key="1">
    <citation type="submission" date="2012-09" db="EMBL/GenBank/DDBJ databases">
        <title>Genome Sequence of alkane-degrading Bacterium Alcanivorax sp. 6-D-6.</title>
        <authorList>
            <person name="Lai Q."/>
            <person name="Shao Z."/>
        </authorList>
    </citation>
    <scope>NUCLEOTIDE SEQUENCE [LARGE SCALE GENOMIC DNA]</scope>
    <source>
        <strain evidence="2 3">6-D-6</strain>
    </source>
</reference>
<sequence>MDSNRVLICGGEAGGSPHACLKALGQLLSLRKIDVALIHGGHPHAETAQRWAASNGVDHIVYALNVRRHGDKAWRHLNRLVIEHGHPDGIVALNGGQGIDHLLRLAVREGIPIWMPYGNRHQPKAC</sequence>
<dbReference type="Pfam" id="PF10686">
    <property type="entry name" value="YAcAr"/>
    <property type="match status" value="1"/>
</dbReference>